<evidence type="ECO:0000313" key="3">
    <source>
        <dbReference type="Proteomes" id="UP001614394"/>
    </source>
</evidence>
<dbReference type="InterPro" id="IPR053146">
    <property type="entry name" value="QDO-like"/>
</dbReference>
<reference evidence="2 3" key="1">
    <citation type="submission" date="2024-10" db="EMBL/GenBank/DDBJ databases">
        <title>The Natural Products Discovery Center: Release of the First 8490 Sequenced Strains for Exploring Actinobacteria Biosynthetic Diversity.</title>
        <authorList>
            <person name="Kalkreuter E."/>
            <person name="Kautsar S.A."/>
            <person name="Yang D."/>
            <person name="Bader C.D."/>
            <person name="Teijaro C.N."/>
            <person name="Fluegel L."/>
            <person name="Davis C.M."/>
            <person name="Simpson J.R."/>
            <person name="Lauterbach L."/>
            <person name="Steele A.D."/>
            <person name="Gui C."/>
            <person name="Meng S."/>
            <person name="Li G."/>
            <person name="Viehrig K."/>
            <person name="Ye F."/>
            <person name="Su P."/>
            <person name="Kiefer A.F."/>
            <person name="Nichols A."/>
            <person name="Cepeda A.J."/>
            <person name="Yan W."/>
            <person name="Fan B."/>
            <person name="Jiang Y."/>
            <person name="Adhikari A."/>
            <person name="Zheng C.-J."/>
            <person name="Schuster L."/>
            <person name="Cowan T.M."/>
            <person name="Smanski M.J."/>
            <person name="Chevrette M.G."/>
            <person name="De Carvalho L.P.S."/>
            <person name="Shen B."/>
        </authorList>
    </citation>
    <scope>NUCLEOTIDE SEQUENCE [LARGE SCALE GENOMIC DNA]</scope>
    <source>
        <strain evidence="2 3">NPDC053399</strain>
    </source>
</reference>
<dbReference type="Pfam" id="PF07883">
    <property type="entry name" value="Cupin_2"/>
    <property type="match status" value="1"/>
</dbReference>
<gene>
    <name evidence="2" type="ORF">ACIGXA_08585</name>
</gene>
<feature type="domain" description="Cupin type-2" evidence="1">
    <location>
        <begin position="54"/>
        <end position="122"/>
    </location>
</feature>
<dbReference type="InterPro" id="IPR013096">
    <property type="entry name" value="Cupin_2"/>
</dbReference>
<name>A0ABW8C589_9ACTN</name>
<sequence>MSYPEPRYLGDKGEINAVFRPSDTEADLTSASGNRTHYLATHATTGGEFGLYKVDMGPKSPGPSTHFHKSISESFFVLSGEVGLYNGEKWITAGAGDFLYVPVGGLHAFKNDSDEPSSMLLLFSPGAPREEYFERVAEMAQRGGQEFADFLVRHDSFFVDQEEEPAH</sequence>
<keyword evidence="3" id="KW-1185">Reference proteome</keyword>
<comment type="caution">
    <text evidence="2">The sequence shown here is derived from an EMBL/GenBank/DDBJ whole genome shotgun (WGS) entry which is preliminary data.</text>
</comment>
<dbReference type="EMBL" id="JBITYG010000002">
    <property type="protein sequence ID" value="MFI9100571.1"/>
    <property type="molecule type" value="Genomic_DNA"/>
</dbReference>
<dbReference type="SUPFAM" id="SSF51182">
    <property type="entry name" value="RmlC-like cupins"/>
    <property type="match status" value="1"/>
</dbReference>
<organism evidence="2 3">
    <name type="scientific">Streptomyces fildesensis</name>
    <dbReference type="NCBI Taxonomy" id="375757"/>
    <lineage>
        <taxon>Bacteria</taxon>
        <taxon>Bacillati</taxon>
        <taxon>Actinomycetota</taxon>
        <taxon>Actinomycetes</taxon>
        <taxon>Kitasatosporales</taxon>
        <taxon>Streptomycetaceae</taxon>
        <taxon>Streptomyces</taxon>
    </lineage>
</organism>
<dbReference type="PANTHER" id="PTHR36440">
    <property type="entry name" value="PUTATIVE (AFU_ORTHOLOGUE AFUA_8G07350)-RELATED"/>
    <property type="match status" value="1"/>
</dbReference>
<dbReference type="InterPro" id="IPR014710">
    <property type="entry name" value="RmlC-like_jellyroll"/>
</dbReference>
<evidence type="ECO:0000259" key="1">
    <source>
        <dbReference type="Pfam" id="PF07883"/>
    </source>
</evidence>
<evidence type="ECO:0000313" key="2">
    <source>
        <dbReference type="EMBL" id="MFI9100571.1"/>
    </source>
</evidence>
<protein>
    <submittedName>
        <fullName evidence="2">Cupin domain-containing protein</fullName>
    </submittedName>
</protein>
<dbReference type="InterPro" id="IPR011051">
    <property type="entry name" value="RmlC_Cupin_sf"/>
</dbReference>
<dbReference type="PANTHER" id="PTHR36440:SF1">
    <property type="entry name" value="PUTATIVE (AFU_ORTHOLOGUE AFUA_8G07350)-RELATED"/>
    <property type="match status" value="1"/>
</dbReference>
<dbReference type="Gene3D" id="2.60.120.10">
    <property type="entry name" value="Jelly Rolls"/>
    <property type="match status" value="1"/>
</dbReference>
<accession>A0ABW8C589</accession>
<proteinExistence type="predicted"/>
<dbReference type="Proteomes" id="UP001614394">
    <property type="component" value="Unassembled WGS sequence"/>
</dbReference>
<dbReference type="RefSeq" id="WP_399645912.1">
    <property type="nucleotide sequence ID" value="NZ_JBITYG010000002.1"/>
</dbReference>